<dbReference type="AlphaFoldDB" id="A0A378L9Z5"/>
<dbReference type="InterPro" id="IPR027385">
    <property type="entry name" value="Beta-barrel_OMP"/>
</dbReference>
<protein>
    <submittedName>
        <fullName evidence="4">Opacity protein and related surface antigens</fullName>
    </submittedName>
</protein>
<sequence length="266" mass="29411">MSPQNILLSPFNSRRNKNKMDIKRTLTVLVVTAFAQNSFSGTMGPVSPPWTQVITLSLGPAWTDSGETNTFFLQPDVEKKYTANENTSTLFDGEVFYGLQHALNASFTGQLGLAVAATTNAKLKGDVWEDADPEFDNFFYTYKINHTHIAAKGKLIGNFNVLVNPYLSGSLGVGFNRAHDFTITPKIVEEVPAPEFTSNTHTAFSYTVGVGVQKEFYSRWQFGIGYEFADWGKSNLGRAPGQTLNNGLSLNHLYTNELQFSLSLII</sequence>
<evidence type="ECO:0000313" key="6">
    <source>
        <dbReference type="Proteomes" id="UP000255110"/>
    </source>
</evidence>
<evidence type="ECO:0000313" key="4">
    <source>
        <dbReference type="EMBL" id="STY22742.1"/>
    </source>
</evidence>
<dbReference type="STRING" id="460.Lstg_0909"/>
<keyword evidence="1" id="KW-0732">Signal</keyword>
<dbReference type="EMBL" id="LNYZ01000006">
    <property type="protein sequence ID" value="KTD79150.1"/>
    <property type="molecule type" value="Genomic_DNA"/>
</dbReference>
<name>A0A378L9Z5_9GAMM</name>
<dbReference type="EMBL" id="UGOY01000001">
    <property type="protein sequence ID" value="STY22742.1"/>
    <property type="molecule type" value="Genomic_DNA"/>
</dbReference>
<accession>A0A378L9Z5</accession>
<dbReference type="Pfam" id="PF13505">
    <property type="entry name" value="OMP_b-brl"/>
    <property type="match status" value="1"/>
</dbReference>
<dbReference type="SUPFAM" id="SSF56925">
    <property type="entry name" value="OMPA-like"/>
    <property type="match status" value="1"/>
</dbReference>
<dbReference type="InterPro" id="IPR011250">
    <property type="entry name" value="OMP/PagP_B-barrel"/>
</dbReference>
<evidence type="ECO:0000313" key="5">
    <source>
        <dbReference type="Proteomes" id="UP000054820"/>
    </source>
</evidence>
<evidence type="ECO:0000256" key="1">
    <source>
        <dbReference type="ARBA" id="ARBA00022729"/>
    </source>
</evidence>
<evidence type="ECO:0000313" key="3">
    <source>
        <dbReference type="EMBL" id="KTD79150.1"/>
    </source>
</evidence>
<evidence type="ECO:0000259" key="2">
    <source>
        <dbReference type="Pfam" id="PF13505"/>
    </source>
</evidence>
<gene>
    <name evidence="3" type="ORF">Lstg_0909</name>
    <name evidence="4" type="ORF">NCTC11991_01335</name>
</gene>
<dbReference type="Proteomes" id="UP000255110">
    <property type="component" value="Unassembled WGS sequence"/>
</dbReference>
<reference evidence="3 5" key="1">
    <citation type="submission" date="2015-11" db="EMBL/GenBank/DDBJ databases">
        <title>Genomic analysis of 38 Legionella species identifies large and diverse effector repertoires.</title>
        <authorList>
            <person name="Burstein D."/>
            <person name="Amaro F."/>
            <person name="Zusman T."/>
            <person name="Lifshitz Z."/>
            <person name="Cohen O."/>
            <person name="Gilbert J.A."/>
            <person name="Pupko T."/>
            <person name="Shuman H.A."/>
            <person name="Segal G."/>
        </authorList>
    </citation>
    <scope>NUCLEOTIDE SEQUENCE [LARGE SCALE GENOMIC DNA]</scope>
    <source>
        <strain evidence="3 5">SC-18-C9</strain>
    </source>
</reference>
<reference evidence="4 6" key="2">
    <citation type="submission" date="2018-06" db="EMBL/GenBank/DDBJ databases">
        <authorList>
            <consortium name="Pathogen Informatics"/>
            <person name="Doyle S."/>
        </authorList>
    </citation>
    <scope>NUCLEOTIDE SEQUENCE [LARGE SCALE GENOMIC DNA]</scope>
    <source>
        <strain evidence="4 6">NCTC11991</strain>
    </source>
</reference>
<feature type="domain" description="Outer membrane protein beta-barrel" evidence="2">
    <location>
        <begin position="83"/>
        <end position="262"/>
    </location>
</feature>
<dbReference type="Proteomes" id="UP000054820">
    <property type="component" value="Unassembled WGS sequence"/>
</dbReference>
<organism evidence="4 6">
    <name type="scientific">Legionella steigerwaltii</name>
    <dbReference type="NCBI Taxonomy" id="460"/>
    <lineage>
        <taxon>Bacteria</taxon>
        <taxon>Pseudomonadati</taxon>
        <taxon>Pseudomonadota</taxon>
        <taxon>Gammaproteobacteria</taxon>
        <taxon>Legionellales</taxon>
        <taxon>Legionellaceae</taxon>
        <taxon>Legionella</taxon>
    </lineage>
</organism>
<keyword evidence="5" id="KW-1185">Reference proteome</keyword>
<proteinExistence type="predicted"/>
<dbReference type="Gene3D" id="2.40.160.20">
    <property type="match status" value="1"/>
</dbReference>